<accession>A0ABZ3HAI5</accession>
<evidence type="ECO:0000313" key="2">
    <source>
        <dbReference type="EMBL" id="XAU14407.1"/>
    </source>
</evidence>
<organism evidence="2 3">
    <name type="scientific">Sulfurimonas diazotrophicus</name>
    <dbReference type="NCBI Taxonomy" id="3131939"/>
    <lineage>
        <taxon>Bacteria</taxon>
        <taxon>Pseudomonadati</taxon>
        <taxon>Campylobacterota</taxon>
        <taxon>Epsilonproteobacteria</taxon>
        <taxon>Campylobacterales</taxon>
        <taxon>Sulfurimonadaceae</taxon>
        <taxon>Sulfurimonas</taxon>
    </lineage>
</organism>
<dbReference type="Proteomes" id="UP001447842">
    <property type="component" value="Chromosome"/>
</dbReference>
<gene>
    <name evidence="2" type="ORF">WCY31_09115</name>
</gene>
<dbReference type="InterPro" id="IPR023614">
    <property type="entry name" value="Porin_dom_sf"/>
</dbReference>
<evidence type="ECO:0008006" key="4">
    <source>
        <dbReference type="Google" id="ProtNLM"/>
    </source>
</evidence>
<keyword evidence="1" id="KW-0732">Signal</keyword>
<sequence length="491" mass="53966">MKTTGWISAVLAGVLGGSLYAADANAPKQALNSNYTLVYNAVPGEAESFTEMFSEGEFYARLRSNTFYYKWQTETAKQDSHLISALGGSLVYRSAGYGGFDFGMGLYYSQAFFDDSNDPVNTLKPGKDVLSRYDYVNTGNKGMGALGQAYIAYSGIPKTRIAVGRQLVETFYTKSNDTKMIPNTFDGIVIDTKAVPATAVRVAYLAEQKLRDHTQAHSVLMYGDANSSSSERPEWSENDDSAMHKGLTYTRLKAAGKPTDAPLITGDLHNTAIANLKLDGAFYIVPELVSEVMAEANYKVSLGSVSLTPGVRYIKQFDNGAGKVGGAAYSGKLAGQSGAAGGYKEADSLDAQMVAARIVAQLGKYKLNFGYTQVFDEADLITPWRGFPTAGYTRSMARYNWMANTKSYRVELQRAANKTGVFTDLFVQASFLHTDADESKGYYDENYYYLGFVQNLPMLADLQWRLRLGYNDTEKPDADSLDARFELNYLF</sequence>
<dbReference type="RefSeq" id="WP_345972142.1">
    <property type="nucleotide sequence ID" value="NZ_CP147920.1"/>
</dbReference>
<evidence type="ECO:0000313" key="3">
    <source>
        <dbReference type="Proteomes" id="UP001447842"/>
    </source>
</evidence>
<keyword evidence="3" id="KW-1185">Reference proteome</keyword>
<protein>
    <recommendedName>
        <fullName evidence="4">Outer membrane porin, OprD family</fullName>
    </recommendedName>
</protein>
<dbReference type="EMBL" id="CP147920">
    <property type="protein sequence ID" value="XAU14407.1"/>
    <property type="molecule type" value="Genomic_DNA"/>
</dbReference>
<evidence type="ECO:0000256" key="1">
    <source>
        <dbReference type="SAM" id="SignalP"/>
    </source>
</evidence>
<name>A0ABZ3HAI5_9BACT</name>
<proteinExistence type="predicted"/>
<feature type="signal peptide" evidence="1">
    <location>
        <begin position="1"/>
        <end position="21"/>
    </location>
</feature>
<reference evidence="2 3" key="1">
    <citation type="submission" date="2024-03" db="EMBL/GenBank/DDBJ databases">
        <title>Sulfurimonas sp. HSL3-1.</title>
        <authorList>
            <person name="Wang S."/>
        </authorList>
    </citation>
    <scope>NUCLEOTIDE SEQUENCE [LARGE SCALE GENOMIC DNA]</scope>
    <source>
        <strain evidence="2 3">HSL3-1</strain>
    </source>
</reference>
<dbReference type="Gene3D" id="2.40.160.10">
    <property type="entry name" value="Porin"/>
    <property type="match status" value="1"/>
</dbReference>
<feature type="chain" id="PRO_5047393212" description="Outer membrane porin, OprD family" evidence="1">
    <location>
        <begin position="22"/>
        <end position="491"/>
    </location>
</feature>